<evidence type="ECO:0000313" key="11">
    <source>
        <dbReference type="Proteomes" id="UP000503447"/>
    </source>
</evidence>
<keyword evidence="11" id="KW-1185">Reference proteome</keyword>
<dbReference type="Pfam" id="PF18741">
    <property type="entry name" value="MTES_1575"/>
    <property type="match status" value="1"/>
</dbReference>
<evidence type="ECO:0000259" key="7">
    <source>
        <dbReference type="Pfam" id="PF13086"/>
    </source>
</evidence>
<gene>
    <name evidence="10" type="ORF">FTUN_0218</name>
</gene>
<dbReference type="PANTHER" id="PTHR43788:SF8">
    <property type="entry name" value="DNA-BINDING PROTEIN SMUBP-2"/>
    <property type="match status" value="1"/>
</dbReference>
<dbReference type="RefSeq" id="WP_171469068.1">
    <property type="nucleotide sequence ID" value="NZ_CP053452.2"/>
</dbReference>
<dbReference type="Pfam" id="PF13086">
    <property type="entry name" value="AAA_11"/>
    <property type="match status" value="1"/>
</dbReference>
<dbReference type="GO" id="GO:0005524">
    <property type="term" value="F:ATP binding"/>
    <property type="evidence" value="ECO:0007669"/>
    <property type="project" value="UniProtKB-KW"/>
</dbReference>
<protein>
    <submittedName>
        <fullName evidence="10">Uncharacterized protein</fullName>
    </submittedName>
</protein>
<dbReference type="FunFam" id="3.40.50.300:FF:002063">
    <property type="entry name" value="DNA helicase related protein"/>
    <property type="match status" value="1"/>
</dbReference>
<feature type="domain" description="DNA2/NAM7 helicase-like C-terminal" evidence="8">
    <location>
        <begin position="1313"/>
        <end position="1505"/>
    </location>
</feature>
<keyword evidence="5" id="KW-0067">ATP-binding</keyword>
<dbReference type="Proteomes" id="UP000503447">
    <property type="component" value="Chromosome"/>
</dbReference>
<evidence type="ECO:0000256" key="4">
    <source>
        <dbReference type="ARBA" id="ARBA00022806"/>
    </source>
</evidence>
<dbReference type="InterPro" id="IPR011335">
    <property type="entry name" value="Restrct_endonuc-II-like"/>
</dbReference>
<dbReference type="Pfam" id="PF13195">
    <property type="entry name" value="DUF4011"/>
    <property type="match status" value="1"/>
</dbReference>
<dbReference type="Pfam" id="PF13087">
    <property type="entry name" value="AAA_12"/>
    <property type="match status" value="1"/>
</dbReference>
<dbReference type="Gene3D" id="3.40.960.10">
    <property type="entry name" value="VSR Endonuclease"/>
    <property type="match status" value="1"/>
</dbReference>
<feature type="domain" description="Restriction endonuclease type II-like" evidence="9">
    <location>
        <begin position="1554"/>
        <end position="1650"/>
    </location>
</feature>
<evidence type="ECO:0000256" key="1">
    <source>
        <dbReference type="ARBA" id="ARBA00007913"/>
    </source>
</evidence>
<dbReference type="InterPro" id="IPR041677">
    <property type="entry name" value="DNA2/NAM7_AAA_11"/>
</dbReference>
<evidence type="ECO:0000256" key="3">
    <source>
        <dbReference type="ARBA" id="ARBA00022801"/>
    </source>
</evidence>
<dbReference type="FunFam" id="3.40.960.10:FF:000002">
    <property type="entry name" value="DNA helicase related protein"/>
    <property type="match status" value="1"/>
</dbReference>
<dbReference type="SUPFAM" id="SSF52540">
    <property type="entry name" value="P-loop containing nucleoside triphosphate hydrolases"/>
    <property type="match status" value="2"/>
</dbReference>
<evidence type="ECO:0000313" key="10">
    <source>
        <dbReference type="EMBL" id="QJW92721.1"/>
    </source>
</evidence>
<dbReference type="InterPro" id="IPR041679">
    <property type="entry name" value="DNA2/NAM7-like_C"/>
</dbReference>
<feature type="region of interest" description="Disordered" evidence="6">
    <location>
        <begin position="1654"/>
        <end position="1687"/>
    </location>
</feature>
<evidence type="ECO:0000259" key="9">
    <source>
        <dbReference type="Pfam" id="PF18741"/>
    </source>
</evidence>
<evidence type="ECO:0000256" key="5">
    <source>
        <dbReference type="ARBA" id="ARBA00022840"/>
    </source>
</evidence>
<dbReference type="GO" id="GO:0004386">
    <property type="term" value="F:helicase activity"/>
    <property type="evidence" value="ECO:0007669"/>
    <property type="project" value="UniProtKB-KW"/>
</dbReference>
<dbReference type="KEGG" id="ftj:FTUN_0218"/>
<dbReference type="InterPro" id="IPR047187">
    <property type="entry name" value="SF1_C_Upf1"/>
</dbReference>
<dbReference type="CDD" id="cd18808">
    <property type="entry name" value="SF1_C_Upf1"/>
    <property type="match status" value="1"/>
</dbReference>
<accession>A0A6M5YH80</accession>
<keyword evidence="2" id="KW-0547">Nucleotide-binding</keyword>
<feature type="domain" description="DNA2/NAM7 helicase helicase" evidence="7">
    <location>
        <begin position="1243"/>
        <end position="1288"/>
    </location>
</feature>
<comment type="similarity">
    <text evidence="1">Belongs to the DNA2/NAM7 helicase family.</text>
</comment>
<dbReference type="InterPro" id="IPR050534">
    <property type="entry name" value="Coronavir_polyprotein_1ab"/>
</dbReference>
<dbReference type="InterPro" id="IPR025103">
    <property type="entry name" value="DUF4011"/>
</dbReference>
<dbReference type="EMBL" id="CP053452">
    <property type="protein sequence ID" value="QJW92721.1"/>
    <property type="molecule type" value="Genomic_DNA"/>
</dbReference>
<evidence type="ECO:0000256" key="6">
    <source>
        <dbReference type="SAM" id="MobiDB-lite"/>
    </source>
</evidence>
<name>A0A6M5YH80_9BACT</name>
<sequence>MATDLDTRLADWRKSLLDTTKRNRLIKFVAGRAGGVSLVRPTANDLWHRLVRDGEELTFVWKRAVLGLPKEVLEAETLSADFDPTSGHANVDQEALRLELLDLCLRSQRLKPDDLLTDQTDRQLAARLLRLKRTSDEAQTDHGVTTLFAAFGFLKWFESPDSEEEIRSPLLLVPVKLSRETVESPFTLAVQEDDILPNYCLAELLQTQFRITMPSAAEHTFDPEDPECLAKYLAALAERVKHVPRWEVVEGAALGVFNFQKLAMWEDLGRNAARVTAHPVCRAIAGDATTSLAAPNDLPTAEQLDERVPPAAAVHILDADSSQHEAIEAVKRGAHLVMEGPPGTGKSQTIANMIAEALAAGKTVLFVSEKTAALEVVKKRLDRCGLGDFCLELHSHKANKREVVTELGRCLELKATGAPGGDTEFTQLAESRQQLNLFVAELHAVRQPIGMSAFRVHGEIARFDHLPGRSRIAIPDPLSKDGEYLRACDDALLRLADCQSVIDQSTGHPWRGCKLTTFSQEAKDDARFHLGRLAGAIPAAEKAVTALADAGVVTDPPTVPEWDAAITAARSLAALPFFPAEWFSRRGSQGEPVGGPPSINDPRAAAERAVELYRAVQEARALSAQLPEFDTVAVKEASSDVPALAGVAADRERLAAGASLSLRNRLKSVKAVADAVRPLETLSRELDAAERAAMAAIGLSGEPELGQAAECTRCLRVVANTGAGPRGWWDAVRRKELLAAVARAGELDRAAQAARTELIARLAPVAFAPESACVVRDAARAGRSFWSRLLPPWWALRKLVAAWYSGAAPSSAALRADVAALTAYHQNADAARQLAAAYAAEIVKDAAGAPDWPASLDALNAVEKLSAWGVKQDWLAKQDRKALTDVVVALEKAETAFEDRLAAVRRDFAAPDLDAKTPAEVSEWLAGEVAALGREAAGLEVLVRLLSGKQDVPAARIREAAGSAARLATVAELLRRLEEGQPTDEAVRAERAKLGAELIRFLDAWKRPVTPALGAALAEKTARDRVAAAVKQSESARGGPFATAWEHITRGVFDPDAEGSTGVVLNTLPLAELARWASDRAADADRLFEWVRYVQAERAVIAVGVGPVLEEVRAGAFPAGAAAGAFRARFFRLWLDALHQQVPVLDGFSSDQQDRLVTKFADLDRGAIRSAGDRVRGQLLGSANRPRVRDGAPDASELGLLLREVNKKRRHIPLRNLFSRMPTLLPRIKPCLMMSPLAVSTYLDNPDFAFDLVIFDEASQVRPHDAVCAIYRGKQLVVGGDPKQLPPTDFFARAGEDDDTFAPDEGGTAGFESLLDVCLSLGLCRKRLRWHYRSRREGLIAFSNRHFYDGALVTFPSADEAATRAVQFVHVPDGQFKDGVNPVEARRVAALVLEHARATPDQSMGVIAFSQRQQDRILDELEVLRRKNKDCETFFAADREDAFFVKNLENVQGDERDVIVLSAGYGPDEAGKVMMRFGPINRTGGERRLNVAVTRARRGMTVVASMTAHDIDLARTGADGARLLKAFLDYAERGPAALASAGTEANPRGADSPFEREVGDELVRRGLTVHRQVGCGGYLVDLAITDPAGGKYLLGVECDGATYQSAATARDRDRLRRAVLEGLGWRLVRVWSTDWVRDRAGQVTRVLAALEAARKPPQVKPEPPAPAPEPKVAPAPKRKSSKHAEPDFDSIEKVSEAELNTHVESALNEFGSMPAEDLISAVSKRLGFKRVGPKIRDRIATAINALTTSGRLSIIDENRVRVNIQQ</sequence>
<dbReference type="SUPFAM" id="SSF52980">
    <property type="entry name" value="Restriction endonuclease-like"/>
    <property type="match status" value="1"/>
</dbReference>
<evidence type="ECO:0000256" key="2">
    <source>
        <dbReference type="ARBA" id="ARBA00022741"/>
    </source>
</evidence>
<dbReference type="PANTHER" id="PTHR43788">
    <property type="entry name" value="DNA2/NAM7 HELICASE FAMILY MEMBER"/>
    <property type="match status" value="1"/>
</dbReference>
<keyword evidence="4" id="KW-0347">Helicase</keyword>
<dbReference type="GO" id="GO:0016787">
    <property type="term" value="F:hydrolase activity"/>
    <property type="evidence" value="ECO:0007669"/>
    <property type="project" value="UniProtKB-KW"/>
</dbReference>
<dbReference type="InterPro" id="IPR049468">
    <property type="entry name" value="Restrct_endonuc-II-like_dom"/>
</dbReference>
<proteinExistence type="inferred from homology"/>
<dbReference type="InterPro" id="IPR027417">
    <property type="entry name" value="P-loop_NTPase"/>
</dbReference>
<reference evidence="11" key="1">
    <citation type="submission" date="2020-05" db="EMBL/GenBank/DDBJ databases">
        <title>Frigoriglobus tundricola gen. nov., sp. nov., a psychrotolerant cellulolytic planctomycete of the family Gemmataceae with two divergent copies of 16S rRNA gene.</title>
        <authorList>
            <person name="Kulichevskaya I.S."/>
            <person name="Ivanova A.A."/>
            <person name="Naumoff D.G."/>
            <person name="Beletsky A.V."/>
            <person name="Rijpstra W.I.C."/>
            <person name="Sinninghe Damste J.S."/>
            <person name="Mardanov A.V."/>
            <person name="Ravin N.V."/>
            <person name="Dedysh S.N."/>
        </authorList>
    </citation>
    <scope>NUCLEOTIDE SEQUENCE [LARGE SCALE GENOMIC DNA]</scope>
    <source>
        <strain evidence="11">PL17</strain>
    </source>
</reference>
<organism evidence="10 11">
    <name type="scientific">Frigoriglobus tundricola</name>
    <dbReference type="NCBI Taxonomy" id="2774151"/>
    <lineage>
        <taxon>Bacteria</taxon>
        <taxon>Pseudomonadati</taxon>
        <taxon>Planctomycetota</taxon>
        <taxon>Planctomycetia</taxon>
        <taxon>Gemmatales</taxon>
        <taxon>Gemmataceae</taxon>
        <taxon>Frigoriglobus</taxon>
    </lineage>
</organism>
<dbReference type="Gene3D" id="3.40.50.300">
    <property type="entry name" value="P-loop containing nucleotide triphosphate hydrolases"/>
    <property type="match status" value="3"/>
</dbReference>
<feature type="compositionally biased region" description="Pro residues" evidence="6">
    <location>
        <begin position="1658"/>
        <end position="1673"/>
    </location>
</feature>
<keyword evidence="3" id="KW-0378">Hydrolase</keyword>
<evidence type="ECO:0000259" key="8">
    <source>
        <dbReference type="Pfam" id="PF13087"/>
    </source>
</evidence>